<dbReference type="Proteomes" id="UP000603708">
    <property type="component" value="Unassembled WGS sequence"/>
</dbReference>
<sequence length="67" mass="7554">MYVLGGRLRLLLGDRRLTLAPGEVAEFDTHVPHWLGPADDQPVELLVLFGRQGERAHLRARTRHSGE</sequence>
<comment type="caution">
    <text evidence="2">The sequence shown here is derived from an EMBL/GenBank/DDBJ whole genome shotgun (WGS) entry which is preliminary data.</text>
</comment>
<dbReference type="SUPFAM" id="SSF51182">
    <property type="entry name" value="RmlC-like cupins"/>
    <property type="match status" value="1"/>
</dbReference>
<dbReference type="AlphaFoldDB" id="A0A919KXX8"/>
<proteinExistence type="predicted"/>
<dbReference type="InterPro" id="IPR011051">
    <property type="entry name" value="RmlC_Cupin_sf"/>
</dbReference>
<keyword evidence="3" id="KW-1185">Reference proteome</keyword>
<reference evidence="2" key="2">
    <citation type="submission" date="2020-09" db="EMBL/GenBank/DDBJ databases">
        <authorList>
            <person name="Sun Q."/>
            <person name="Ohkuma M."/>
        </authorList>
    </citation>
    <scope>NUCLEOTIDE SEQUENCE</scope>
    <source>
        <strain evidence="2">JCM 5069</strain>
    </source>
</reference>
<evidence type="ECO:0000313" key="3">
    <source>
        <dbReference type="Proteomes" id="UP000603708"/>
    </source>
</evidence>
<protein>
    <recommendedName>
        <fullName evidence="1">Cupin type-2 domain-containing protein</fullName>
    </recommendedName>
</protein>
<accession>A0A919KXX8</accession>
<organism evidence="2 3">
    <name type="scientific">Streptomyces sulfonofaciens</name>
    <dbReference type="NCBI Taxonomy" id="68272"/>
    <lineage>
        <taxon>Bacteria</taxon>
        <taxon>Bacillati</taxon>
        <taxon>Actinomycetota</taxon>
        <taxon>Actinomycetes</taxon>
        <taxon>Kitasatosporales</taxon>
        <taxon>Streptomycetaceae</taxon>
        <taxon>Streptomyces</taxon>
    </lineage>
</organism>
<dbReference type="EMBL" id="BNCD01000005">
    <property type="protein sequence ID" value="GHH76753.1"/>
    <property type="molecule type" value="Genomic_DNA"/>
</dbReference>
<evidence type="ECO:0000259" key="1">
    <source>
        <dbReference type="Pfam" id="PF07883"/>
    </source>
</evidence>
<dbReference type="InterPro" id="IPR014710">
    <property type="entry name" value="RmlC-like_jellyroll"/>
</dbReference>
<feature type="domain" description="Cupin type-2" evidence="1">
    <location>
        <begin position="2"/>
        <end position="49"/>
    </location>
</feature>
<reference evidence="2" key="1">
    <citation type="journal article" date="2014" name="Int. J. Syst. Evol. Microbiol.">
        <title>Complete genome sequence of Corynebacterium casei LMG S-19264T (=DSM 44701T), isolated from a smear-ripened cheese.</title>
        <authorList>
            <consortium name="US DOE Joint Genome Institute (JGI-PGF)"/>
            <person name="Walter F."/>
            <person name="Albersmeier A."/>
            <person name="Kalinowski J."/>
            <person name="Ruckert C."/>
        </authorList>
    </citation>
    <scope>NUCLEOTIDE SEQUENCE</scope>
    <source>
        <strain evidence="2">JCM 5069</strain>
    </source>
</reference>
<dbReference type="InterPro" id="IPR013096">
    <property type="entry name" value="Cupin_2"/>
</dbReference>
<gene>
    <name evidence="2" type="ORF">GCM10018793_23210</name>
</gene>
<name>A0A919KXX8_9ACTN</name>
<dbReference type="Pfam" id="PF07883">
    <property type="entry name" value="Cupin_2"/>
    <property type="match status" value="1"/>
</dbReference>
<dbReference type="Gene3D" id="2.60.120.10">
    <property type="entry name" value="Jelly Rolls"/>
    <property type="match status" value="1"/>
</dbReference>
<evidence type="ECO:0000313" key="2">
    <source>
        <dbReference type="EMBL" id="GHH76753.1"/>
    </source>
</evidence>